<dbReference type="GO" id="GO:0008277">
    <property type="term" value="P:regulation of G protein-coupled receptor signaling pathway"/>
    <property type="evidence" value="ECO:0007669"/>
    <property type="project" value="InterPro"/>
</dbReference>
<sequence length="195" mass="22520">MIVSLILVFLITGVKESQQTNTTDVTQVETNQTSTLFTDASNLSVSEMEVKLQDNETSVITEDEDAFMEQPFTTKHCQYDLLLLYSHDYCGQHFHQQMLELGSDKWCHLDSVTRAYSDVTTCVERLTVLVDCFYPNTYTQEFFLSVHAHYFQNCVKDELVFEDAPHWVMTVLTLIPVSLIPILVYLVIWKSKVQE</sequence>
<organism evidence="3 4">
    <name type="scientific">Solea senegalensis</name>
    <name type="common">Senegalese sole</name>
    <dbReference type="NCBI Taxonomy" id="28829"/>
    <lineage>
        <taxon>Eukaryota</taxon>
        <taxon>Metazoa</taxon>
        <taxon>Chordata</taxon>
        <taxon>Craniata</taxon>
        <taxon>Vertebrata</taxon>
        <taxon>Euteleostomi</taxon>
        <taxon>Actinopterygii</taxon>
        <taxon>Neopterygii</taxon>
        <taxon>Teleostei</taxon>
        <taxon>Neoteleostei</taxon>
        <taxon>Acanthomorphata</taxon>
        <taxon>Carangaria</taxon>
        <taxon>Pleuronectiformes</taxon>
        <taxon>Pleuronectoidei</taxon>
        <taxon>Soleidae</taxon>
        <taxon>Solea</taxon>
    </lineage>
</organism>
<dbReference type="GO" id="GO:0015026">
    <property type="term" value="F:coreceptor activity"/>
    <property type="evidence" value="ECO:0007669"/>
    <property type="project" value="InterPro"/>
</dbReference>
<dbReference type="GO" id="GO:0006816">
    <property type="term" value="P:calcium ion transport"/>
    <property type="evidence" value="ECO:0007669"/>
    <property type="project" value="TreeGrafter"/>
</dbReference>
<dbReference type="PANTHER" id="PTHR14076:SF9">
    <property type="entry name" value="RECEPTOR ACTIVITY-MODIFYING PROTEIN 2"/>
    <property type="match status" value="1"/>
</dbReference>
<keyword evidence="3" id="KW-0675">Receptor</keyword>
<evidence type="ECO:0000256" key="2">
    <source>
        <dbReference type="SAM" id="SignalP"/>
    </source>
</evidence>
<dbReference type="EMBL" id="JAGKHQ010000010">
    <property type="protein sequence ID" value="KAG7507033.1"/>
    <property type="molecule type" value="Genomic_DNA"/>
</dbReference>
<dbReference type="Proteomes" id="UP000693946">
    <property type="component" value="Linkage Group LG18"/>
</dbReference>
<dbReference type="Pfam" id="PF04901">
    <property type="entry name" value="RAMP"/>
    <property type="match status" value="1"/>
</dbReference>
<protein>
    <submittedName>
        <fullName evidence="3">Receptor activity-modifying protein 3-like</fullName>
    </submittedName>
</protein>
<evidence type="ECO:0000313" key="3">
    <source>
        <dbReference type="EMBL" id="KAG7507033.1"/>
    </source>
</evidence>
<name>A0AAV6RNI7_SOLSE</name>
<keyword evidence="1" id="KW-1133">Transmembrane helix</keyword>
<dbReference type="PANTHER" id="PTHR14076">
    <property type="entry name" value="RECEPTOR ACTIVITY MODIFYING PROTEIN RAMP"/>
    <property type="match status" value="1"/>
</dbReference>
<dbReference type="GO" id="GO:0007186">
    <property type="term" value="P:G protein-coupled receptor signaling pathway"/>
    <property type="evidence" value="ECO:0007669"/>
    <property type="project" value="TreeGrafter"/>
</dbReference>
<keyword evidence="1" id="KW-0812">Transmembrane</keyword>
<evidence type="ECO:0000313" key="4">
    <source>
        <dbReference type="Proteomes" id="UP000693946"/>
    </source>
</evidence>
<dbReference type="AlphaFoldDB" id="A0AAV6RNI7"/>
<feature type="chain" id="PRO_5043439883" evidence="2">
    <location>
        <begin position="18"/>
        <end position="195"/>
    </location>
</feature>
<proteinExistence type="predicted"/>
<dbReference type="GO" id="GO:0009986">
    <property type="term" value="C:cell surface"/>
    <property type="evidence" value="ECO:0007669"/>
    <property type="project" value="TreeGrafter"/>
</dbReference>
<dbReference type="GO" id="GO:0006886">
    <property type="term" value="P:intracellular protein transport"/>
    <property type="evidence" value="ECO:0007669"/>
    <property type="project" value="InterPro"/>
</dbReference>
<reference evidence="3 4" key="1">
    <citation type="journal article" date="2021" name="Sci. Rep.">
        <title>Chromosome anchoring in Senegalese sole (Solea senegalensis) reveals sex-associated markers and genome rearrangements in flatfish.</title>
        <authorList>
            <person name="Guerrero-Cozar I."/>
            <person name="Gomez-Garrido J."/>
            <person name="Berbel C."/>
            <person name="Martinez-Blanch J.F."/>
            <person name="Alioto T."/>
            <person name="Claros M.G."/>
            <person name="Gagnaire P.A."/>
            <person name="Manchado M."/>
        </authorList>
    </citation>
    <scope>NUCLEOTIDE SEQUENCE [LARGE SCALE GENOMIC DNA]</scope>
    <source>
        <strain evidence="3">Sse05_10M</strain>
    </source>
</reference>
<dbReference type="GO" id="GO:0043235">
    <property type="term" value="C:receptor complex"/>
    <property type="evidence" value="ECO:0007669"/>
    <property type="project" value="TreeGrafter"/>
</dbReference>
<keyword evidence="2" id="KW-0732">Signal</keyword>
<keyword evidence="1" id="KW-0472">Membrane</keyword>
<evidence type="ECO:0000256" key="1">
    <source>
        <dbReference type="SAM" id="Phobius"/>
    </source>
</evidence>
<dbReference type="GO" id="GO:0072659">
    <property type="term" value="P:protein localization to plasma membrane"/>
    <property type="evidence" value="ECO:0007669"/>
    <property type="project" value="TreeGrafter"/>
</dbReference>
<gene>
    <name evidence="3" type="ORF">JOB18_022561</name>
</gene>
<accession>A0AAV6RNI7</accession>
<dbReference type="GO" id="GO:0032870">
    <property type="term" value="P:cellular response to hormone stimulus"/>
    <property type="evidence" value="ECO:0007669"/>
    <property type="project" value="TreeGrafter"/>
</dbReference>
<dbReference type="GO" id="GO:0031623">
    <property type="term" value="P:receptor internalization"/>
    <property type="evidence" value="ECO:0007669"/>
    <property type="project" value="TreeGrafter"/>
</dbReference>
<dbReference type="GO" id="GO:0016020">
    <property type="term" value="C:membrane"/>
    <property type="evidence" value="ECO:0007669"/>
    <property type="project" value="InterPro"/>
</dbReference>
<dbReference type="GO" id="GO:0001525">
    <property type="term" value="P:angiogenesis"/>
    <property type="evidence" value="ECO:0007669"/>
    <property type="project" value="TreeGrafter"/>
</dbReference>
<keyword evidence="4" id="KW-1185">Reference proteome</keyword>
<comment type="caution">
    <text evidence="3">The sequence shown here is derived from an EMBL/GenBank/DDBJ whole genome shotgun (WGS) entry which is preliminary data.</text>
</comment>
<dbReference type="InterPro" id="IPR006985">
    <property type="entry name" value="RAMP"/>
</dbReference>
<feature type="transmembrane region" description="Helical" evidence="1">
    <location>
        <begin position="167"/>
        <end position="188"/>
    </location>
</feature>
<feature type="signal peptide" evidence="2">
    <location>
        <begin position="1"/>
        <end position="17"/>
    </location>
</feature>